<dbReference type="Gene3D" id="3.40.50.150">
    <property type="entry name" value="Vaccinia Virus protein VP39"/>
    <property type="match status" value="1"/>
</dbReference>
<evidence type="ECO:0000313" key="3">
    <source>
        <dbReference type="Proteomes" id="UP001305779"/>
    </source>
</evidence>
<keyword evidence="3" id="KW-1185">Reference proteome</keyword>
<gene>
    <name evidence="2" type="ORF">PRZ48_007152</name>
</gene>
<dbReference type="SUPFAM" id="SSF53335">
    <property type="entry name" value="S-adenosyl-L-methionine-dependent methyltransferases"/>
    <property type="match status" value="1"/>
</dbReference>
<protein>
    <recommendedName>
        <fullName evidence="1">Methyltransferase type 11 domain-containing protein</fullName>
    </recommendedName>
</protein>
<dbReference type="Proteomes" id="UP001305779">
    <property type="component" value="Unassembled WGS sequence"/>
</dbReference>
<accession>A0ABR0EIZ2</accession>
<organism evidence="2 3">
    <name type="scientific">Zasmidium cellare</name>
    <name type="common">Wine cellar mold</name>
    <name type="synonym">Racodium cellare</name>
    <dbReference type="NCBI Taxonomy" id="395010"/>
    <lineage>
        <taxon>Eukaryota</taxon>
        <taxon>Fungi</taxon>
        <taxon>Dikarya</taxon>
        <taxon>Ascomycota</taxon>
        <taxon>Pezizomycotina</taxon>
        <taxon>Dothideomycetes</taxon>
        <taxon>Dothideomycetidae</taxon>
        <taxon>Mycosphaerellales</taxon>
        <taxon>Mycosphaerellaceae</taxon>
        <taxon>Zasmidium</taxon>
    </lineage>
</organism>
<name>A0ABR0EIZ2_ZASCE</name>
<evidence type="ECO:0000259" key="1">
    <source>
        <dbReference type="Pfam" id="PF08241"/>
    </source>
</evidence>
<dbReference type="InterPro" id="IPR029063">
    <property type="entry name" value="SAM-dependent_MTases_sf"/>
</dbReference>
<reference evidence="2 3" key="1">
    <citation type="journal article" date="2023" name="G3 (Bethesda)">
        <title>A chromosome-level genome assembly of Zasmidium syzygii isolated from banana leaves.</title>
        <authorList>
            <person name="van Westerhoven A.C."/>
            <person name="Mehrabi R."/>
            <person name="Talebi R."/>
            <person name="Steentjes M.B.F."/>
            <person name="Corcolon B."/>
            <person name="Chong P.A."/>
            <person name="Kema G.H.J."/>
            <person name="Seidl M.F."/>
        </authorList>
    </citation>
    <scope>NUCLEOTIDE SEQUENCE [LARGE SCALE GENOMIC DNA]</scope>
    <source>
        <strain evidence="2 3">P124</strain>
    </source>
</reference>
<feature type="domain" description="Methyltransferase type 11" evidence="1">
    <location>
        <begin position="48"/>
        <end position="144"/>
    </location>
</feature>
<proteinExistence type="predicted"/>
<comment type="caution">
    <text evidence="2">The sequence shown here is derived from an EMBL/GenBank/DDBJ whole genome shotgun (WGS) entry which is preliminary data.</text>
</comment>
<dbReference type="PANTHER" id="PTHR43861:SF1">
    <property type="entry name" value="TRANS-ACONITATE 2-METHYLTRANSFERASE"/>
    <property type="match status" value="1"/>
</dbReference>
<dbReference type="CDD" id="cd02440">
    <property type="entry name" value="AdoMet_MTases"/>
    <property type="match status" value="1"/>
</dbReference>
<dbReference type="EMBL" id="JAXOVC010000005">
    <property type="protein sequence ID" value="KAK4501344.1"/>
    <property type="molecule type" value="Genomic_DNA"/>
</dbReference>
<dbReference type="PANTHER" id="PTHR43861">
    <property type="entry name" value="TRANS-ACONITATE 2-METHYLTRANSFERASE-RELATED"/>
    <property type="match status" value="1"/>
</dbReference>
<evidence type="ECO:0000313" key="2">
    <source>
        <dbReference type="EMBL" id="KAK4501344.1"/>
    </source>
</evidence>
<sequence length="270" mass="29783">MATAGEKWSAGATKYDHRVAKVTGDGGEALIKLVDKIKPFDNNSKVFEAGAGTGATTELLRKKNDHMAIVAVDPAAGMLEQLKKRDIKNIEVLQIEATEDHVSRGLQAGSFSHALSNFVLQFVVPRAQIAVNEMFNLLQSGGIIGNTMWTNASVGEPWNIACKNLDPNFERVTSAFSDALRVGEDLERLYKAAGFVDVHSEEFELLFKFPSAEDYAEYFLHAQNPPFVAMQSSWKGKPEDVKDELVRVAKEQYNDGKFKMVMASVVGRKP</sequence>
<dbReference type="Pfam" id="PF08241">
    <property type="entry name" value="Methyltransf_11"/>
    <property type="match status" value="1"/>
</dbReference>
<dbReference type="InterPro" id="IPR013216">
    <property type="entry name" value="Methyltransf_11"/>
</dbReference>